<evidence type="ECO:0000256" key="5">
    <source>
        <dbReference type="SAM" id="MobiDB-lite"/>
    </source>
</evidence>
<dbReference type="GO" id="GO:0000785">
    <property type="term" value="C:chromatin"/>
    <property type="evidence" value="ECO:0007669"/>
    <property type="project" value="TreeGrafter"/>
</dbReference>
<feature type="region of interest" description="Disordered" evidence="5">
    <location>
        <begin position="202"/>
        <end position="221"/>
    </location>
</feature>
<dbReference type="GO" id="GO:0003712">
    <property type="term" value="F:transcription coregulator activity"/>
    <property type="evidence" value="ECO:0007669"/>
    <property type="project" value="TreeGrafter"/>
</dbReference>
<evidence type="ECO:0000313" key="8">
    <source>
        <dbReference type="Proteomes" id="UP001160148"/>
    </source>
</evidence>
<dbReference type="InterPro" id="IPR004181">
    <property type="entry name" value="Znf_MIZ"/>
</dbReference>
<feature type="compositionally biased region" description="Basic and acidic residues" evidence="5">
    <location>
        <begin position="204"/>
        <end position="215"/>
    </location>
</feature>
<comment type="caution">
    <text evidence="7">The sequence shown here is derived from an EMBL/GenBank/DDBJ whole genome shotgun (WGS) entry which is preliminary data.</text>
</comment>
<dbReference type="InterPro" id="IPR013083">
    <property type="entry name" value="Znf_RING/FYVE/PHD"/>
</dbReference>
<evidence type="ECO:0000256" key="4">
    <source>
        <dbReference type="PROSITE-ProRule" id="PRU00452"/>
    </source>
</evidence>
<evidence type="ECO:0000259" key="6">
    <source>
        <dbReference type="PROSITE" id="PS51044"/>
    </source>
</evidence>
<dbReference type="GO" id="GO:0061665">
    <property type="term" value="F:SUMO ligase activity"/>
    <property type="evidence" value="ECO:0007669"/>
    <property type="project" value="TreeGrafter"/>
</dbReference>
<organism evidence="7 8">
    <name type="scientific">Macrosiphum euphorbiae</name>
    <name type="common">potato aphid</name>
    <dbReference type="NCBI Taxonomy" id="13131"/>
    <lineage>
        <taxon>Eukaryota</taxon>
        <taxon>Metazoa</taxon>
        <taxon>Ecdysozoa</taxon>
        <taxon>Arthropoda</taxon>
        <taxon>Hexapoda</taxon>
        <taxon>Insecta</taxon>
        <taxon>Pterygota</taxon>
        <taxon>Neoptera</taxon>
        <taxon>Paraneoptera</taxon>
        <taxon>Hemiptera</taxon>
        <taxon>Sternorrhyncha</taxon>
        <taxon>Aphidomorpha</taxon>
        <taxon>Aphidoidea</taxon>
        <taxon>Aphididae</taxon>
        <taxon>Macrosiphini</taxon>
        <taxon>Macrosiphum</taxon>
    </lineage>
</organism>
<sequence>MAMYLVKRVTPETLIQRLQDKEGRSSEDTKNYIIKKSADVDTDLSTTSYQFSLVCPLGKIRMKIPAKSIHCDHLHCFDASTFILMNEKKPTWKCPICYKPCLYDDLQIQNYFLEVVSSPTLKDCNNEIELLANGTWRVYKKKKETKTTNSSFGAKLKAIDFVNLDSVEEKSVKTKVELNFETVKQQKNKNLQFFDITLSDNEEEPTKKKYKRENESADDIQPVAVVDLTPQTQVQPQQAITSSEQGVVIERDSPSPPSSPISKTEAS</sequence>
<dbReference type="PANTHER" id="PTHR10782">
    <property type="entry name" value="ZINC FINGER MIZ DOMAIN-CONTAINING PROTEIN"/>
    <property type="match status" value="1"/>
</dbReference>
<keyword evidence="3" id="KW-0862">Zinc</keyword>
<proteinExistence type="predicted"/>
<dbReference type="AlphaFoldDB" id="A0AAV0WLH4"/>
<dbReference type="GO" id="GO:0016925">
    <property type="term" value="P:protein sumoylation"/>
    <property type="evidence" value="ECO:0007669"/>
    <property type="project" value="TreeGrafter"/>
</dbReference>
<gene>
    <name evidence="7" type="ORF">MEUPH1_LOCUS12404</name>
</gene>
<dbReference type="PROSITE" id="PS51044">
    <property type="entry name" value="ZF_SP_RING"/>
    <property type="match status" value="1"/>
</dbReference>
<name>A0AAV0WLH4_9HEMI</name>
<keyword evidence="8" id="KW-1185">Reference proteome</keyword>
<evidence type="ECO:0000256" key="3">
    <source>
        <dbReference type="ARBA" id="ARBA00022833"/>
    </source>
</evidence>
<keyword evidence="2 4" id="KW-0863">Zinc-finger</keyword>
<evidence type="ECO:0000256" key="2">
    <source>
        <dbReference type="ARBA" id="ARBA00022771"/>
    </source>
</evidence>
<evidence type="ECO:0000313" key="7">
    <source>
        <dbReference type="EMBL" id="CAI6356695.1"/>
    </source>
</evidence>
<dbReference type="PANTHER" id="PTHR10782:SF94">
    <property type="entry name" value="SUPPRESSOR OF VARIEGATION 2-10, ISOFORM I"/>
    <property type="match status" value="1"/>
</dbReference>
<keyword evidence="1" id="KW-0479">Metal-binding</keyword>
<feature type="domain" description="SP-RING-type" evidence="6">
    <location>
        <begin position="40"/>
        <end position="126"/>
    </location>
</feature>
<dbReference type="Gene3D" id="3.30.40.10">
    <property type="entry name" value="Zinc/RING finger domain, C3HC4 (zinc finger)"/>
    <property type="match status" value="1"/>
</dbReference>
<accession>A0AAV0WLH4</accession>
<feature type="region of interest" description="Disordered" evidence="5">
    <location>
        <begin position="229"/>
        <end position="267"/>
    </location>
</feature>
<evidence type="ECO:0000256" key="1">
    <source>
        <dbReference type="ARBA" id="ARBA00022723"/>
    </source>
</evidence>
<dbReference type="EMBL" id="CARXXK010000002">
    <property type="protein sequence ID" value="CAI6356695.1"/>
    <property type="molecule type" value="Genomic_DNA"/>
</dbReference>
<protein>
    <recommendedName>
        <fullName evidence="6">SP-RING-type domain-containing protein</fullName>
    </recommendedName>
</protein>
<dbReference type="GO" id="GO:0006357">
    <property type="term" value="P:regulation of transcription by RNA polymerase II"/>
    <property type="evidence" value="ECO:0007669"/>
    <property type="project" value="TreeGrafter"/>
</dbReference>
<feature type="compositionally biased region" description="Polar residues" evidence="5">
    <location>
        <begin position="229"/>
        <end position="245"/>
    </location>
</feature>
<dbReference type="GO" id="GO:0008270">
    <property type="term" value="F:zinc ion binding"/>
    <property type="evidence" value="ECO:0007669"/>
    <property type="project" value="UniProtKB-KW"/>
</dbReference>
<dbReference type="CDD" id="cd16650">
    <property type="entry name" value="SP-RING_PIAS-like"/>
    <property type="match status" value="1"/>
</dbReference>
<dbReference type="Proteomes" id="UP001160148">
    <property type="component" value="Unassembled WGS sequence"/>
</dbReference>
<dbReference type="Pfam" id="PF02891">
    <property type="entry name" value="zf-MIZ"/>
    <property type="match status" value="1"/>
</dbReference>
<reference evidence="7 8" key="1">
    <citation type="submission" date="2023-01" db="EMBL/GenBank/DDBJ databases">
        <authorList>
            <person name="Whitehead M."/>
        </authorList>
    </citation>
    <scope>NUCLEOTIDE SEQUENCE [LARGE SCALE GENOMIC DNA]</scope>
</reference>